<dbReference type="InterPro" id="IPR021810">
    <property type="entry name" value="T1RH-like_C"/>
</dbReference>
<dbReference type="Proteomes" id="UP000593580">
    <property type="component" value="Chromosome"/>
</dbReference>
<dbReference type="Pfam" id="PF11867">
    <property type="entry name" value="T1RH-like_C"/>
    <property type="match status" value="1"/>
</dbReference>
<evidence type="ECO:0000256" key="11">
    <source>
        <dbReference type="SAM" id="Coils"/>
    </source>
</evidence>
<dbReference type="Pfam" id="PF04313">
    <property type="entry name" value="HSDR_N"/>
    <property type="match status" value="1"/>
</dbReference>
<dbReference type="REBASE" id="450616">
    <property type="entry name" value="SpaGO25ORF6975P"/>
</dbReference>
<dbReference type="EC" id="3.1.21.3" evidence="10"/>
<keyword evidence="6 13" id="KW-0255">Endonuclease</keyword>
<evidence type="ECO:0000313" key="14">
    <source>
        <dbReference type="Proteomes" id="UP000593580"/>
    </source>
</evidence>
<sequence>MSQNTPEYLQSELPAIELFQKLGYEYFDGSKEDPRSSINEVILEDRLRNSLTKINPWLKGNSLEKTIRRITNIQASTLMEANQALYELITKKDSITEKPTPDAHPEPVFIIDYDNLENNDFLVVNQMKYHGHGNNSIPDIVVYINGLPLAVIEAKSPKVPITDAINDLQYYQNNSPKLFNYNQICVGINKGKALYGTIGASFDHYSKFKADSTKEISALVDRVPTAQDILIYSLFQKSVLLDIVRNFTIFEVDQGRTIKKLPRYQQLRAVNKILDKLKNENQGGVVWHTTGSGKSISMVYLAIKLRREEAGFDNPTILVVTDRIDLDNQISSTFRRAGFPNTKQAASISHLKEELRDSYGKTLMTTIHKFQERAEERIDPKDIEVLSDKENIFVLVDEAHRTQGGMTAAYMRASLPHAKFIAFTGTPIDKESKSTLREFYGGDYIDKYTIKQSVEDGNTLAIRYQTGMPEYFIEKDLMNEVFKASFGHESEEKQAKLKSKAASLDTFLLARRRVEEISKNIITHYREKIYPNGFKAMLVCHNRAQAIAYQKAFLQLKEQGLNSFESKVIMSFNHKKDPQEYRDLATPEDKIKETIENFKLPFGNESDKSLGGKRQYDNTAILIVSDMLLTGYDAPIVQCMYIDKLLKEHNLLQAISRVNRTAPGKEYGLIVDYAGITEHLAEAIKIFSGDLEVNDVMTNIEQEKTILENRHAKMVAFFRSIKIDRMKDRDKYVDACVLYLEPEDLRDKFIDLVKFFNKSMDIVLPDPFAVAYEYDLKLFNDIKLEAVNTYTPDKLHITREESKKIQMIIDEHLRASGVEYLLDEAIDITDSKKFEEELAGKSGKTKELVIKNRIKKTIQANKKENPEFYEDIAKRLERLIKDREEERIDQAQLLLEFNKIMEDIRNAKEEWKRLGLRSPEQFPVYKSLEKVVADPKDFTIALFDKIGVYLTKEDWKEFDDIKKEIRKNIKSLLRSANIDKEQLKTLPITILDILENQ</sequence>
<dbReference type="GO" id="GO:0009307">
    <property type="term" value="P:DNA restriction-modification system"/>
    <property type="evidence" value="ECO:0007669"/>
    <property type="project" value="UniProtKB-KW"/>
</dbReference>
<evidence type="ECO:0000313" key="13">
    <source>
        <dbReference type="EMBL" id="QOP46050.1"/>
    </source>
</evidence>
<keyword evidence="7 10" id="KW-0378">Hydrolase</keyword>
<dbReference type="PROSITE" id="PS51192">
    <property type="entry name" value="HELICASE_ATP_BIND_1"/>
    <property type="match status" value="1"/>
</dbReference>
<evidence type="ECO:0000256" key="1">
    <source>
        <dbReference type="ARBA" id="ARBA00000851"/>
    </source>
</evidence>
<evidence type="ECO:0000256" key="4">
    <source>
        <dbReference type="ARBA" id="ARBA00022741"/>
    </source>
</evidence>
<feature type="coiled-coil region" evidence="11">
    <location>
        <begin position="869"/>
        <end position="910"/>
    </location>
</feature>
<keyword evidence="8 10" id="KW-0067">ATP-binding</keyword>
<keyword evidence="14" id="KW-1185">Reference proteome</keyword>
<dbReference type="SMART" id="SM00487">
    <property type="entry name" value="DEXDc"/>
    <property type="match status" value="1"/>
</dbReference>
<dbReference type="GO" id="GO:0003677">
    <property type="term" value="F:DNA binding"/>
    <property type="evidence" value="ECO:0007669"/>
    <property type="project" value="UniProtKB-KW"/>
</dbReference>
<accession>A0A7M1B8J8</accession>
<dbReference type="InterPro" id="IPR007409">
    <property type="entry name" value="Restrct_endonuc_type1_HsdR_N"/>
</dbReference>
<dbReference type="Pfam" id="PF18766">
    <property type="entry name" value="SWI2_SNF2"/>
    <property type="match status" value="1"/>
</dbReference>
<dbReference type="KEGG" id="spal:FM071_06960"/>
<dbReference type="CDD" id="cd22332">
    <property type="entry name" value="HsdR_N"/>
    <property type="match status" value="1"/>
</dbReference>
<proteinExistence type="inferred from homology"/>
<dbReference type="InterPro" id="IPR040980">
    <property type="entry name" value="SWI2_SNF2"/>
</dbReference>
<comment type="function">
    <text evidence="10">Subunit R is required for both nuclease and ATPase activities, but not for modification.</text>
</comment>
<dbReference type="PANTHER" id="PTHR30195">
    <property type="entry name" value="TYPE I SITE-SPECIFIC DEOXYRIBONUCLEASE PROTEIN SUBUNIT M AND R"/>
    <property type="match status" value="1"/>
</dbReference>
<dbReference type="AlphaFoldDB" id="A0A7M1B8J8"/>
<dbReference type="GO" id="GO:0005524">
    <property type="term" value="F:ATP binding"/>
    <property type="evidence" value="ECO:0007669"/>
    <property type="project" value="UniProtKB-KW"/>
</dbReference>
<dbReference type="CDD" id="cd18800">
    <property type="entry name" value="SF2_C_EcoR124I-like"/>
    <property type="match status" value="1"/>
</dbReference>
<evidence type="ECO:0000256" key="9">
    <source>
        <dbReference type="ARBA" id="ARBA00023125"/>
    </source>
</evidence>
<evidence type="ECO:0000256" key="8">
    <source>
        <dbReference type="ARBA" id="ARBA00022840"/>
    </source>
</evidence>
<dbReference type="Gene3D" id="3.90.1570.50">
    <property type="match status" value="1"/>
</dbReference>
<evidence type="ECO:0000256" key="6">
    <source>
        <dbReference type="ARBA" id="ARBA00022759"/>
    </source>
</evidence>
<comment type="similarity">
    <text evidence="2 10">Belongs to the HsdR family.</text>
</comment>
<evidence type="ECO:0000256" key="3">
    <source>
        <dbReference type="ARBA" id="ARBA00022722"/>
    </source>
</evidence>
<keyword evidence="9 10" id="KW-0238">DNA-binding</keyword>
<organism evidence="13 14">
    <name type="scientific">Sulfurimonas paralvinellae</name>
    <dbReference type="NCBI Taxonomy" id="317658"/>
    <lineage>
        <taxon>Bacteria</taxon>
        <taxon>Pseudomonadati</taxon>
        <taxon>Campylobacterota</taxon>
        <taxon>Epsilonproteobacteria</taxon>
        <taxon>Campylobacterales</taxon>
        <taxon>Sulfurimonadaceae</taxon>
        <taxon>Sulfurimonas</taxon>
    </lineage>
</organism>
<evidence type="ECO:0000259" key="12">
    <source>
        <dbReference type="PROSITE" id="PS51192"/>
    </source>
</evidence>
<dbReference type="PANTHER" id="PTHR30195:SF15">
    <property type="entry name" value="TYPE I RESTRICTION ENZYME HINDI ENDONUCLEASE SUBUNIT"/>
    <property type="match status" value="1"/>
</dbReference>
<evidence type="ECO:0000256" key="7">
    <source>
        <dbReference type="ARBA" id="ARBA00022801"/>
    </source>
</evidence>
<dbReference type="EMBL" id="CP041406">
    <property type="protein sequence ID" value="QOP46050.1"/>
    <property type="molecule type" value="Genomic_DNA"/>
</dbReference>
<dbReference type="InterPro" id="IPR027417">
    <property type="entry name" value="P-loop_NTPase"/>
</dbReference>
<evidence type="ECO:0000256" key="10">
    <source>
        <dbReference type="RuleBase" id="RU364115"/>
    </source>
</evidence>
<keyword evidence="5 10" id="KW-0680">Restriction system</keyword>
<dbReference type="RefSeq" id="WP_193110152.1">
    <property type="nucleotide sequence ID" value="NZ_CP041406.1"/>
</dbReference>
<evidence type="ECO:0000256" key="5">
    <source>
        <dbReference type="ARBA" id="ARBA00022747"/>
    </source>
</evidence>
<reference evidence="13 14" key="1">
    <citation type="submission" date="2019-07" db="EMBL/GenBank/DDBJ databases">
        <title>Sulfurimonas paralvinellae sp. nov., a novel mesophilic, hydrogen- and sulfur-oxidizing chemolithoautotroph within the Epsilonproteo- bacteria isolated from a deep-sea hydrothermal vent polychaete nest, reclassification of Thiomicrospira denitrificans as Sulfurimonas denitrificans comb. nov. and emended description of the genus Sulfurimonas.</title>
        <authorList>
            <person name="Wang S."/>
            <person name="Jiang L."/>
            <person name="Shao Z."/>
        </authorList>
    </citation>
    <scope>NUCLEOTIDE SEQUENCE [LARGE SCALE GENOMIC DNA]</scope>
    <source>
        <strain evidence="13 14">GO25</strain>
    </source>
</reference>
<dbReference type="InterPro" id="IPR055180">
    <property type="entry name" value="HsdR_RecA-like_helicase_dom_2"/>
</dbReference>
<comment type="catalytic activity">
    <reaction evidence="1 10">
        <text>Endonucleolytic cleavage of DNA to give random double-stranded fragments with terminal 5'-phosphates, ATP is simultaneously hydrolyzed.</text>
        <dbReference type="EC" id="3.1.21.3"/>
    </reaction>
</comment>
<comment type="subunit">
    <text evidence="10">The type I restriction/modification system is composed of three polypeptides R, M and S.</text>
</comment>
<dbReference type="Pfam" id="PF22679">
    <property type="entry name" value="T1R_D3-like"/>
    <property type="match status" value="1"/>
</dbReference>
<protein>
    <recommendedName>
        <fullName evidence="10">Type I restriction enzyme endonuclease subunit</fullName>
        <shortName evidence="10">R protein</shortName>
        <ecNumber evidence="10">3.1.21.3</ecNumber>
    </recommendedName>
</protein>
<dbReference type="GO" id="GO:0009035">
    <property type="term" value="F:type I site-specific deoxyribonuclease activity"/>
    <property type="evidence" value="ECO:0007669"/>
    <property type="project" value="UniProtKB-EC"/>
</dbReference>
<dbReference type="InterPro" id="IPR004473">
    <property type="entry name" value="Restrct_endonuc_typeI_HsdR"/>
</dbReference>
<feature type="domain" description="Helicase ATP-binding" evidence="12">
    <location>
        <begin position="275"/>
        <end position="445"/>
    </location>
</feature>
<dbReference type="CDD" id="cd18030">
    <property type="entry name" value="DEXHc_RE_I_HsdR"/>
    <property type="match status" value="1"/>
</dbReference>
<dbReference type="InterPro" id="IPR051268">
    <property type="entry name" value="Type-I_R_enzyme_R_subunit"/>
</dbReference>
<dbReference type="InterPro" id="IPR014001">
    <property type="entry name" value="Helicase_ATP-bd"/>
</dbReference>
<dbReference type="NCBIfam" id="TIGR00348">
    <property type="entry name" value="hsdR"/>
    <property type="match status" value="1"/>
</dbReference>
<dbReference type="Gene3D" id="3.40.50.300">
    <property type="entry name" value="P-loop containing nucleotide triphosphate hydrolases"/>
    <property type="match status" value="2"/>
</dbReference>
<gene>
    <name evidence="13" type="ORF">FM071_06960</name>
</gene>
<name>A0A7M1B8J8_9BACT</name>
<dbReference type="SUPFAM" id="SSF52540">
    <property type="entry name" value="P-loop containing nucleoside triphosphate hydrolases"/>
    <property type="match status" value="2"/>
</dbReference>
<keyword evidence="11" id="KW-0175">Coiled coil</keyword>
<keyword evidence="3" id="KW-0540">Nuclease</keyword>
<keyword evidence="4 10" id="KW-0547">Nucleotide-binding</keyword>
<evidence type="ECO:0000256" key="2">
    <source>
        <dbReference type="ARBA" id="ARBA00008598"/>
    </source>
</evidence>